<gene>
    <name evidence="2" type="ORF">M9458_021094</name>
</gene>
<organism evidence="2 3">
    <name type="scientific">Cirrhinus mrigala</name>
    <name type="common">Mrigala</name>
    <dbReference type="NCBI Taxonomy" id="683832"/>
    <lineage>
        <taxon>Eukaryota</taxon>
        <taxon>Metazoa</taxon>
        <taxon>Chordata</taxon>
        <taxon>Craniata</taxon>
        <taxon>Vertebrata</taxon>
        <taxon>Euteleostomi</taxon>
        <taxon>Actinopterygii</taxon>
        <taxon>Neopterygii</taxon>
        <taxon>Teleostei</taxon>
        <taxon>Ostariophysi</taxon>
        <taxon>Cypriniformes</taxon>
        <taxon>Cyprinidae</taxon>
        <taxon>Labeoninae</taxon>
        <taxon>Labeonini</taxon>
        <taxon>Cirrhinus</taxon>
    </lineage>
</organism>
<dbReference type="Proteomes" id="UP001529510">
    <property type="component" value="Unassembled WGS sequence"/>
</dbReference>
<protein>
    <submittedName>
        <fullName evidence="2">Uncharacterized protein</fullName>
    </submittedName>
</protein>
<dbReference type="AlphaFoldDB" id="A0ABD0QHM8"/>
<proteinExistence type="predicted"/>
<feature type="region of interest" description="Disordered" evidence="1">
    <location>
        <begin position="1"/>
        <end position="58"/>
    </location>
</feature>
<sequence>RAGPVTVLGSGWKEAPSPSPVEIGQRNCIRGRNPLLPDLLQQSQRSPPSSSSPSSPAL</sequence>
<accession>A0ABD0QHM8</accession>
<evidence type="ECO:0000256" key="1">
    <source>
        <dbReference type="SAM" id="MobiDB-lite"/>
    </source>
</evidence>
<keyword evidence="3" id="KW-1185">Reference proteome</keyword>
<feature type="non-terminal residue" evidence="2">
    <location>
        <position position="58"/>
    </location>
</feature>
<feature type="compositionally biased region" description="Low complexity" evidence="1">
    <location>
        <begin position="34"/>
        <end position="58"/>
    </location>
</feature>
<evidence type="ECO:0000313" key="2">
    <source>
        <dbReference type="EMBL" id="KAL0185397.1"/>
    </source>
</evidence>
<feature type="non-terminal residue" evidence="2">
    <location>
        <position position="1"/>
    </location>
</feature>
<reference evidence="2 3" key="1">
    <citation type="submission" date="2024-05" db="EMBL/GenBank/DDBJ databases">
        <title>Genome sequencing and assembly of Indian major carp, Cirrhinus mrigala (Hamilton, 1822).</title>
        <authorList>
            <person name="Mohindra V."/>
            <person name="Chowdhury L.M."/>
            <person name="Lal K."/>
            <person name="Jena J.K."/>
        </authorList>
    </citation>
    <scope>NUCLEOTIDE SEQUENCE [LARGE SCALE GENOMIC DNA]</scope>
    <source>
        <strain evidence="2">CM1030</strain>
        <tissue evidence="2">Blood</tissue>
    </source>
</reference>
<evidence type="ECO:0000313" key="3">
    <source>
        <dbReference type="Proteomes" id="UP001529510"/>
    </source>
</evidence>
<comment type="caution">
    <text evidence="2">The sequence shown here is derived from an EMBL/GenBank/DDBJ whole genome shotgun (WGS) entry which is preliminary data.</text>
</comment>
<name>A0ABD0QHM8_CIRMR</name>
<dbReference type="EMBL" id="JAMKFB020000009">
    <property type="protein sequence ID" value="KAL0185397.1"/>
    <property type="molecule type" value="Genomic_DNA"/>
</dbReference>